<accession>A0A150K9X9</accession>
<gene>
    <name evidence="1" type="ORF">B4098_2484</name>
</gene>
<dbReference type="Proteomes" id="UP000075288">
    <property type="component" value="Unassembled WGS sequence"/>
</dbReference>
<dbReference type="AlphaFoldDB" id="A0A150K9X9"/>
<reference evidence="1 2" key="1">
    <citation type="submission" date="2016-01" db="EMBL/GenBank/DDBJ databases">
        <title>Genome Sequences of Twelve Sporeforming Bacillus Species Isolated from Foods.</title>
        <authorList>
            <person name="Berendsen E.M."/>
            <person name="Wells-Bennik M.H."/>
            <person name="Krawcyk A.O."/>
            <person name="De Jong A."/>
            <person name="Holsappel S."/>
            <person name="Eijlander R.T."/>
            <person name="Kuipers O.P."/>
        </authorList>
    </citation>
    <scope>NUCLEOTIDE SEQUENCE [LARGE SCALE GENOMIC DNA]</scope>
    <source>
        <strain evidence="1 2">B4098</strain>
    </source>
</reference>
<organism evidence="1 2">
    <name type="scientific">Heyndrickxia coagulans</name>
    <name type="common">Weizmannia coagulans</name>
    <dbReference type="NCBI Taxonomy" id="1398"/>
    <lineage>
        <taxon>Bacteria</taxon>
        <taxon>Bacillati</taxon>
        <taxon>Bacillota</taxon>
        <taxon>Bacilli</taxon>
        <taxon>Bacillales</taxon>
        <taxon>Bacillaceae</taxon>
        <taxon>Heyndrickxia</taxon>
    </lineage>
</organism>
<protein>
    <submittedName>
        <fullName evidence="1">Uncharacterized protein</fullName>
    </submittedName>
</protein>
<evidence type="ECO:0000313" key="1">
    <source>
        <dbReference type="EMBL" id="KYC66397.1"/>
    </source>
</evidence>
<evidence type="ECO:0000313" key="2">
    <source>
        <dbReference type="Proteomes" id="UP000075288"/>
    </source>
</evidence>
<dbReference type="EMBL" id="LQYG01000008">
    <property type="protein sequence ID" value="KYC66397.1"/>
    <property type="molecule type" value="Genomic_DNA"/>
</dbReference>
<name>A0A150K9X9_HEYCO</name>
<comment type="caution">
    <text evidence="1">The sequence shown here is derived from an EMBL/GenBank/DDBJ whole genome shotgun (WGS) entry which is preliminary data.</text>
</comment>
<sequence>MFAGARLPFLTAKVPMPVVRRTHWPRFVMPREPGHPAGRTPLSLSTVAMFA</sequence>
<proteinExistence type="predicted"/>